<dbReference type="SUPFAM" id="SSF56601">
    <property type="entry name" value="beta-lactamase/transpeptidase-like"/>
    <property type="match status" value="1"/>
</dbReference>
<dbReference type="PANTHER" id="PTHR35333">
    <property type="entry name" value="BETA-LACTAMASE"/>
    <property type="match status" value="1"/>
</dbReference>
<dbReference type="NCBIfam" id="NF033103">
    <property type="entry name" value="bla_class_A"/>
    <property type="match status" value="1"/>
</dbReference>
<keyword evidence="5 6" id="KW-0046">Antibiotic resistance</keyword>
<feature type="domain" description="Beta-lactamase class A catalytic" evidence="7">
    <location>
        <begin position="42"/>
        <end position="257"/>
    </location>
</feature>
<evidence type="ECO:0000313" key="8">
    <source>
        <dbReference type="EMBL" id="MES1929027.1"/>
    </source>
</evidence>
<comment type="caution">
    <text evidence="8">The sequence shown here is derived from an EMBL/GenBank/DDBJ whole genome shotgun (WGS) entry which is preliminary data.</text>
</comment>
<dbReference type="InterPro" id="IPR023650">
    <property type="entry name" value="Beta-lactam_class-A_AS"/>
</dbReference>
<comment type="similarity">
    <text evidence="2 6">Belongs to the class-A beta-lactamase family.</text>
</comment>
<dbReference type="InterPro" id="IPR012338">
    <property type="entry name" value="Beta-lactam/transpept-like"/>
</dbReference>
<proteinExistence type="inferred from homology"/>
<evidence type="ECO:0000313" key="9">
    <source>
        <dbReference type="Proteomes" id="UP001460888"/>
    </source>
</evidence>
<dbReference type="PROSITE" id="PS00146">
    <property type="entry name" value="BETA_LACTAMASE_A"/>
    <property type="match status" value="1"/>
</dbReference>
<evidence type="ECO:0000256" key="5">
    <source>
        <dbReference type="ARBA" id="ARBA00023251"/>
    </source>
</evidence>
<evidence type="ECO:0000256" key="3">
    <source>
        <dbReference type="ARBA" id="ARBA00012865"/>
    </source>
</evidence>
<keyword evidence="9" id="KW-1185">Reference proteome</keyword>
<dbReference type="PRINTS" id="PR00118">
    <property type="entry name" value="BLACTAMASEA"/>
</dbReference>
<dbReference type="InterPro" id="IPR000871">
    <property type="entry name" value="Beta-lactam_class-A"/>
</dbReference>
<name>A0ABV2AZI8_9GAMM</name>
<dbReference type="PANTHER" id="PTHR35333:SF3">
    <property type="entry name" value="BETA-LACTAMASE-TYPE TRANSPEPTIDASE FOLD CONTAINING PROTEIN"/>
    <property type="match status" value="1"/>
</dbReference>
<gene>
    <name evidence="8" type="ORF">SADO_07222</name>
</gene>
<organism evidence="8 9">
    <name type="scientific">Salinisphaera dokdonensis CL-ES53</name>
    <dbReference type="NCBI Taxonomy" id="1304272"/>
    <lineage>
        <taxon>Bacteria</taxon>
        <taxon>Pseudomonadati</taxon>
        <taxon>Pseudomonadota</taxon>
        <taxon>Gammaproteobacteria</taxon>
        <taxon>Salinisphaerales</taxon>
        <taxon>Salinisphaeraceae</taxon>
        <taxon>Salinisphaera</taxon>
    </lineage>
</organism>
<evidence type="ECO:0000256" key="1">
    <source>
        <dbReference type="ARBA" id="ARBA00001526"/>
    </source>
</evidence>
<evidence type="ECO:0000256" key="2">
    <source>
        <dbReference type="ARBA" id="ARBA00009009"/>
    </source>
</evidence>
<sequence length="287" mass="30368">MASGAALSMIGVPAVLAKGANGADDFTAAIRDLEARHGGRLGVAVRDTASGRMAAHRGDERFLLCSTVKLPAAAMILSRVDAGRESLDRHIDYAAADLVTYSPETERHVDTGMMLGAICRAGLTLSDNTAANLMLASVGGPAALTAFLRSLGDDVTRSDRYETALNEYAPDRVHDTTSPRAMLDLMQRMLLGDVLSAASQRQLVAWMRANETGDHRLRAGLPDTWRIGDKTGSGGDNTANDIAMIHPGVGGPLLVTAYYSGSEATKTQRDRVLADVGRAVARWHVAG</sequence>
<evidence type="ECO:0000259" key="7">
    <source>
        <dbReference type="Pfam" id="PF13354"/>
    </source>
</evidence>
<evidence type="ECO:0000256" key="6">
    <source>
        <dbReference type="RuleBase" id="RU361140"/>
    </source>
</evidence>
<protein>
    <recommendedName>
        <fullName evidence="3 6">Beta-lactamase</fullName>
        <ecNumber evidence="3 6">3.5.2.6</ecNumber>
    </recommendedName>
</protein>
<comment type="catalytic activity">
    <reaction evidence="1 6">
        <text>a beta-lactam + H2O = a substituted beta-amino acid</text>
        <dbReference type="Rhea" id="RHEA:20401"/>
        <dbReference type="ChEBI" id="CHEBI:15377"/>
        <dbReference type="ChEBI" id="CHEBI:35627"/>
        <dbReference type="ChEBI" id="CHEBI:140347"/>
        <dbReference type="EC" id="3.5.2.6"/>
    </reaction>
</comment>
<reference evidence="8 9" key="1">
    <citation type="submission" date="2013-03" db="EMBL/GenBank/DDBJ databases">
        <title>Salinisphaera dokdonensis CL-ES53 Genome Sequencing.</title>
        <authorList>
            <person name="Li C."/>
            <person name="Lai Q."/>
            <person name="Shao Z."/>
        </authorList>
    </citation>
    <scope>NUCLEOTIDE SEQUENCE [LARGE SCALE GENOMIC DNA]</scope>
    <source>
        <strain evidence="8 9">CL-ES53</strain>
    </source>
</reference>
<dbReference type="EMBL" id="APND01000002">
    <property type="protein sequence ID" value="MES1929027.1"/>
    <property type="molecule type" value="Genomic_DNA"/>
</dbReference>
<dbReference type="InterPro" id="IPR045155">
    <property type="entry name" value="Beta-lactam_cat"/>
</dbReference>
<dbReference type="Gene3D" id="3.40.710.10">
    <property type="entry name" value="DD-peptidase/beta-lactamase superfamily"/>
    <property type="match status" value="1"/>
</dbReference>
<keyword evidence="4 6" id="KW-0378">Hydrolase</keyword>
<dbReference type="Pfam" id="PF13354">
    <property type="entry name" value="Beta-lactamase2"/>
    <property type="match status" value="1"/>
</dbReference>
<accession>A0ABV2AZI8</accession>
<evidence type="ECO:0000256" key="4">
    <source>
        <dbReference type="ARBA" id="ARBA00022801"/>
    </source>
</evidence>
<dbReference type="EC" id="3.5.2.6" evidence="3 6"/>
<dbReference type="Proteomes" id="UP001460888">
    <property type="component" value="Unassembled WGS sequence"/>
</dbReference>